<evidence type="ECO:0000259" key="2">
    <source>
        <dbReference type="Pfam" id="PF13358"/>
    </source>
</evidence>
<feature type="domain" description="Transposase Synechocystis PCC 6803" evidence="1">
    <location>
        <begin position="58"/>
        <end position="139"/>
    </location>
</feature>
<evidence type="ECO:0000313" key="4">
    <source>
        <dbReference type="Proteomes" id="UP000277819"/>
    </source>
</evidence>
<evidence type="ECO:0000313" key="3">
    <source>
        <dbReference type="EMBL" id="RSK01196.1"/>
    </source>
</evidence>
<dbReference type="PANTHER" id="PTHR46564">
    <property type="entry name" value="TRANSPOSASE"/>
    <property type="match status" value="1"/>
</dbReference>
<name>A0A428HXX4_STRMT</name>
<accession>A0A428HXX4</accession>
<dbReference type="PANTHER" id="PTHR46564:SF1">
    <property type="entry name" value="TRANSPOSASE"/>
    <property type="match status" value="1"/>
</dbReference>
<dbReference type="Pfam" id="PF01710">
    <property type="entry name" value="HTH_Tnp_IS630"/>
    <property type="match status" value="1"/>
</dbReference>
<gene>
    <name evidence="3" type="ORF">D8787_08575</name>
</gene>
<dbReference type="InterPro" id="IPR038717">
    <property type="entry name" value="Tc1-like_DDE_dom"/>
</dbReference>
<dbReference type="InterPro" id="IPR002622">
    <property type="entry name" value="Transposase_14"/>
</dbReference>
<feature type="domain" description="Tc1-like transposase DDE" evidence="2">
    <location>
        <begin position="156"/>
        <end position="216"/>
    </location>
</feature>
<dbReference type="Proteomes" id="UP000277819">
    <property type="component" value="Unassembled WGS sequence"/>
</dbReference>
<reference evidence="3 4" key="1">
    <citation type="submission" date="2018-11" db="EMBL/GenBank/DDBJ databases">
        <title>Species Designations Belie Phenotypic and Genotypic Heterogeneity in Oral Streptococci.</title>
        <authorList>
            <person name="Velsko I."/>
        </authorList>
    </citation>
    <scope>NUCLEOTIDE SEQUENCE [LARGE SCALE GENOMIC DNA]</scope>
    <source>
        <strain evidence="3 4">BCC17</strain>
    </source>
</reference>
<dbReference type="Pfam" id="PF13358">
    <property type="entry name" value="DDE_3"/>
    <property type="match status" value="1"/>
</dbReference>
<dbReference type="AlphaFoldDB" id="A0A428HXX4"/>
<proteinExistence type="predicted"/>
<protein>
    <submittedName>
        <fullName evidence="3">Transposase</fullName>
    </submittedName>
</protein>
<sequence>MYVKKKEIYYEKMECDVVEVPDGVSNASRSYPSYHWNRFSYVGRYLSCYDPLCGSLVCVYGWLKLKEKTGELNHQVKGTKPRKVDRDRLKNYLTDNPDAYLTEIASEFDCHPTTIHYALKAMGYTRKKNHTYYEQDPEKVALFLKNFNSLKHLAPVYIDETGFDTYFYREYGRSLKGQLIRGKVSGRRYQRISLVAGLTNGELIAPMTYEETMTSDFF</sequence>
<dbReference type="EMBL" id="RJPX01000036">
    <property type="protein sequence ID" value="RSK01196.1"/>
    <property type="molecule type" value="Genomic_DNA"/>
</dbReference>
<evidence type="ECO:0000259" key="1">
    <source>
        <dbReference type="Pfam" id="PF01710"/>
    </source>
</evidence>
<organism evidence="3 4">
    <name type="scientific">Streptococcus mitis</name>
    <dbReference type="NCBI Taxonomy" id="28037"/>
    <lineage>
        <taxon>Bacteria</taxon>
        <taxon>Bacillati</taxon>
        <taxon>Bacillota</taxon>
        <taxon>Bacilli</taxon>
        <taxon>Lactobacillales</taxon>
        <taxon>Streptococcaceae</taxon>
        <taxon>Streptococcus</taxon>
        <taxon>Streptococcus mitis group</taxon>
    </lineage>
</organism>
<comment type="caution">
    <text evidence="3">The sequence shown here is derived from an EMBL/GenBank/DDBJ whole genome shotgun (WGS) entry which is preliminary data.</text>
</comment>